<organism evidence="3 4">
    <name type="scientific">Venturia inaequalis</name>
    <name type="common">Apple scab fungus</name>
    <dbReference type="NCBI Taxonomy" id="5025"/>
    <lineage>
        <taxon>Eukaryota</taxon>
        <taxon>Fungi</taxon>
        <taxon>Dikarya</taxon>
        <taxon>Ascomycota</taxon>
        <taxon>Pezizomycotina</taxon>
        <taxon>Dothideomycetes</taxon>
        <taxon>Pleosporomycetidae</taxon>
        <taxon>Venturiales</taxon>
        <taxon>Venturiaceae</taxon>
        <taxon>Venturia</taxon>
    </lineage>
</organism>
<accession>A0A8H3VDE6</accession>
<comment type="caution">
    <text evidence="3">The sequence shown here is derived from an EMBL/GenBank/DDBJ whole genome shotgun (WGS) entry which is preliminary data.</text>
</comment>
<dbReference type="GO" id="GO:0008270">
    <property type="term" value="F:zinc ion binding"/>
    <property type="evidence" value="ECO:0007669"/>
    <property type="project" value="UniProtKB-KW"/>
</dbReference>
<dbReference type="PROSITE" id="PS50157">
    <property type="entry name" value="ZINC_FINGER_C2H2_2"/>
    <property type="match status" value="1"/>
</dbReference>
<dbReference type="EMBL" id="WNWS01000023">
    <property type="protein sequence ID" value="KAE9986969.1"/>
    <property type="molecule type" value="Genomic_DNA"/>
</dbReference>
<keyword evidence="1" id="KW-0479">Metal-binding</keyword>
<dbReference type="Proteomes" id="UP000447873">
    <property type="component" value="Unassembled WGS sequence"/>
</dbReference>
<keyword evidence="1" id="KW-0863">Zinc-finger</keyword>
<dbReference type="InterPro" id="IPR013087">
    <property type="entry name" value="Znf_C2H2_type"/>
</dbReference>
<protein>
    <recommendedName>
        <fullName evidence="2">C2H2-type domain-containing protein</fullName>
    </recommendedName>
</protein>
<proteinExistence type="predicted"/>
<dbReference type="SMART" id="SM00355">
    <property type="entry name" value="ZnF_C2H2"/>
    <property type="match status" value="2"/>
</dbReference>
<feature type="domain" description="C2H2-type" evidence="2">
    <location>
        <begin position="72"/>
        <end position="101"/>
    </location>
</feature>
<keyword evidence="1" id="KW-0862">Zinc</keyword>
<dbReference type="InterPro" id="IPR036236">
    <property type="entry name" value="Znf_C2H2_sf"/>
</dbReference>
<dbReference type="SUPFAM" id="SSF57667">
    <property type="entry name" value="beta-beta-alpha zinc fingers"/>
    <property type="match status" value="1"/>
</dbReference>
<reference evidence="3 4" key="1">
    <citation type="submission" date="2018-12" db="EMBL/GenBank/DDBJ databases">
        <title>Venturia inaequalis Genome Resource.</title>
        <authorList>
            <person name="Lichtner F.J."/>
        </authorList>
    </citation>
    <scope>NUCLEOTIDE SEQUENCE [LARGE SCALE GENOMIC DNA]</scope>
    <source>
        <strain evidence="3 4">120213</strain>
    </source>
</reference>
<evidence type="ECO:0000313" key="3">
    <source>
        <dbReference type="EMBL" id="KAE9986969.1"/>
    </source>
</evidence>
<evidence type="ECO:0000256" key="1">
    <source>
        <dbReference type="PROSITE-ProRule" id="PRU00042"/>
    </source>
</evidence>
<sequence>MDEWLLDELECLKVRVGAMARELGLPPAEALRPASEVPQIYKIIQGLDLELRALEGFIASPSLQIPSRAKDYACPLDDCGKSYKEITELHKHIRNFTGRGHQLLQDFLDQKTCPYCPGLRFHHNGDLFRHESTLHLQAYRSRLSKILPHFGIYEAWDRGSVPRPAIAKLDSSAFSTLDPGHQAGRLERLDSWEMTIHLKRVDMDMDINVG</sequence>
<dbReference type="Gene3D" id="3.30.160.60">
    <property type="entry name" value="Classic Zinc Finger"/>
    <property type="match status" value="1"/>
</dbReference>
<name>A0A8H3VDE6_VENIN</name>
<dbReference type="AlphaFoldDB" id="A0A8H3VDE6"/>
<evidence type="ECO:0000313" key="4">
    <source>
        <dbReference type="Proteomes" id="UP000447873"/>
    </source>
</evidence>
<gene>
    <name evidence="3" type="ORF">EG328_004101</name>
</gene>
<evidence type="ECO:0000259" key="2">
    <source>
        <dbReference type="PROSITE" id="PS50157"/>
    </source>
</evidence>